<dbReference type="Proteomes" id="UP001139521">
    <property type="component" value="Unassembled WGS sequence"/>
</dbReference>
<dbReference type="InterPro" id="IPR000595">
    <property type="entry name" value="cNMP-bd_dom"/>
</dbReference>
<organism evidence="6 7">
    <name type="scientific">Zunongwangia pacifica</name>
    <dbReference type="NCBI Taxonomy" id="2911062"/>
    <lineage>
        <taxon>Bacteria</taxon>
        <taxon>Pseudomonadati</taxon>
        <taxon>Bacteroidota</taxon>
        <taxon>Flavobacteriia</taxon>
        <taxon>Flavobacteriales</taxon>
        <taxon>Flavobacteriaceae</taxon>
        <taxon>Zunongwangia</taxon>
    </lineage>
</organism>
<sequence length="198" mass="22746">MINEDLLIEFGAKKAKFRKGDLIFSEAAPAINYYQISTGQVKMTNYSEDGKEFTQGIFGSNQSFGEPPLLADINYPANAEALCDTIVLQLHKSAFLELLIAYPDIHLKLTKTLAKRLYYKAIMVSEISNHDAEHRIIRIIDYLKHEVHHQKDPYSFKVPLTRQQIADLTGLRVETVIRAIKNLQLKKEVLIKNRKVYR</sequence>
<dbReference type="PANTHER" id="PTHR24567:SF28">
    <property type="entry name" value="LISTERIOLYSIN REGULATORY PROTEIN"/>
    <property type="match status" value="1"/>
</dbReference>
<dbReference type="SUPFAM" id="SSF51206">
    <property type="entry name" value="cAMP-binding domain-like"/>
    <property type="match status" value="1"/>
</dbReference>
<dbReference type="SUPFAM" id="SSF46785">
    <property type="entry name" value="Winged helix' DNA-binding domain"/>
    <property type="match status" value="1"/>
</dbReference>
<protein>
    <submittedName>
        <fullName evidence="6">Crp/Fnr family transcriptional regulator</fullName>
    </submittedName>
</protein>
<keyword evidence="2" id="KW-0238">DNA-binding</keyword>
<keyword evidence="3" id="KW-0804">Transcription</keyword>
<dbReference type="SMART" id="SM00100">
    <property type="entry name" value="cNMP"/>
    <property type="match status" value="1"/>
</dbReference>
<proteinExistence type="predicted"/>
<dbReference type="GO" id="GO:0003700">
    <property type="term" value="F:DNA-binding transcription factor activity"/>
    <property type="evidence" value="ECO:0007669"/>
    <property type="project" value="TreeGrafter"/>
</dbReference>
<evidence type="ECO:0000256" key="3">
    <source>
        <dbReference type="ARBA" id="ARBA00023163"/>
    </source>
</evidence>
<dbReference type="Pfam" id="PF13545">
    <property type="entry name" value="HTH_Crp_2"/>
    <property type="match status" value="1"/>
</dbReference>
<evidence type="ECO:0000256" key="1">
    <source>
        <dbReference type="ARBA" id="ARBA00023015"/>
    </source>
</evidence>
<dbReference type="GO" id="GO:0003677">
    <property type="term" value="F:DNA binding"/>
    <property type="evidence" value="ECO:0007669"/>
    <property type="project" value="UniProtKB-KW"/>
</dbReference>
<feature type="domain" description="Cyclic nucleotide-binding" evidence="4">
    <location>
        <begin position="17"/>
        <end position="116"/>
    </location>
</feature>
<dbReference type="Pfam" id="PF00027">
    <property type="entry name" value="cNMP_binding"/>
    <property type="match status" value="1"/>
</dbReference>
<name>A0A9X1ZXW0_9FLAO</name>
<evidence type="ECO:0000259" key="5">
    <source>
        <dbReference type="PROSITE" id="PS51063"/>
    </source>
</evidence>
<evidence type="ECO:0000259" key="4">
    <source>
        <dbReference type="PROSITE" id="PS50042"/>
    </source>
</evidence>
<dbReference type="Gene3D" id="2.60.120.10">
    <property type="entry name" value="Jelly Rolls"/>
    <property type="match status" value="1"/>
</dbReference>
<dbReference type="InterPro" id="IPR012318">
    <property type="entry name" value="HTH_CRP"/>
</dbReference>
<dbReference type="RefSeq" id="WP_249603282.1">
    <property type="nucleotide sequence ID" value="NZ_JAKHSK010000045.1"/>
</dbReference>
<gene>
    <name evidence="6" type="ORF">L1967_20030</name>
</gene>
<reference evidence="6" key="1">
    <citation type="submission" date="2022-01" db="EMBL/GenBank/DDBJ databases">
        <title>Genome sequencing of Zunongwangia sp. M21534 genome.</title>
        <authorList>
            <person name="Chen Y."/>
            <person name="Dong C."/>
            <person name="Shao Z."/>
        </authorList>
    </citation>
    <scope>NUCLEOTIDE SEQUENCE</scope>
    <source>
        <strain evidence="6">MCCC M21534</strain>
    </source>
</reference>
<evidence type="ECO:0000256" key="2">
    <source>
        <dbReference type="ARBA" id="ARBA00023125"/>
    </source>
</evidence>
<dbReference type="PANTHER" id="PTHR24567">
    <property type="entry name" value="CRP FAMILY TRANSCRIPTIONAL REGULATORY PROTEIN"/>
    <property type="match status" value="1"/>
</dbReference>
<evidence type="ECO:0000313" key="7">
    <source>
        <dbReference type="Proteomes" id="UP001139521"/>
    </source>
</evidence>
<dbReference type="PROSITE" id="PS51063">
    <property type="entry name" value="HTH_CRP_2"/>
    <property type="match status" value="1"/>
</dbReference>
<accession>A0A9X1ZXW0</accession>
<dbReference type="InterPro" id="IPR014710">
    <property type="entry name" value="RmlC-like_jellyroll"/>
</dbReference>
<dbReference type="PROSITE" id="PS50042">
    <property type="entry name" value="CNMP_BINDING_3"/>
    <property type="match status" value="1"/>
</dbReference>
<dbReference type="CDD" id="cd00038">
    <property type="entry name" value="CAP_ED"/>
    <property type="match status" value="1"/>
</dbReference>
<dbReference type="InterPro" id="IPR036390">
    <property type="entry name" value="WH_DNA-bd_sf"/>
</dbReference>
<keyword evidence="7" id="KW-1185">Reference proteome</keyword>
<dbReference type="EMBL" id="JAKHSK010000045">
    <property type="protein sequence ID" value="MCL6220588.1"/>
    <property type="molecule type" value="Genomic_DNA"/>
</dbReference>
<dbReference type="InterPro" id="IPR050397">
    <property type="entry name" value="Env_Response_Regulators"/>
</dbReference>
<dbReference type="AlphaFoldDB" id="A0A9X1ZXW0"/>
<dbReference type="GO" id="GO:0005829">
    <property type="term" value="C:cytosol"/>
    <property type="evidence" value="ECO:0007669"/>
    <property type="project" value="TreeGrafter"/>
</dbReference>
<dbReference type="InterPro" id="IPR018490">
    <property type="entry name" value="cNMP-bd_dom_sf"/>
</dbReference>
<evidence type="ECO:0000313" key="6">
    <source>
        <dbReference type="EMBL" id="MCL6220588.1"/>
    </source>
</evidence>
<comment type="caution">
    <text evidence="6">The sequence shown here is derived from an EMBL/GenBank/DDBJ whole genome shotgun (WGS) entry which is preliminary data.</text>
</comment>
<keyword evidence="1" id="KW-0805">Transcription regulation</keyword>
<feature type="domain" description="HTH crp-type" evidence="5">
    <location>
        <begin position="130"/>
        <end position="198"/>
    </location>
</feature>